<feature type="domain" description="Peptidase M3A/M3B catalytic" evidence="7">
    <location>
        <begin position="200"/>
        <end position="583"/>
    </location>
</feature>
<comment type="caution">
    <text evidence="8">The sequence shown here is derived from an EMBL/GenBank/DDBJ whole genome shotgun (WGS) entry which is preliminary data.</text>
</comment>
<dbReference type="Gene3D" id="1.10.1370.20">
    <property type="entry name" value="Oligoendopeptidase f, C-terminal domain"/>
    <property type="match status" value="1"/>
</dbReference>
<dbReference type="InterPro" id="IPR001567">
    <property type="entry name" value="Pept_M3A_M3B_dom"/>
</dbReference>
<evidence type="ECO:0000259" key="7">
    <source>
        <dbReference type="Pfam" id="PF01432"/>
    </source>
</evidence>
<sequence length="604" mass="71283">MERFEYKWDLEKILKDGTIDDLINDYFTKLGDIIKLYEEDVFTSKEKLLHFHQLSIQCSSIGNKLFNYLNSKCNEDLSNQTNFEILQEVKIKAVPYHQRMSDFVDRAIENQDLIKEFLLDPRLVHLQRYYYKIFRTAKHQPPAEIKRYMVSYAPLSSAYESIFTILKDQNIPMKPAKDKNRKYVTINNYEEYLNTQFSLDRIFRKNAYYSWHGAVASIEDTLAQLLYFKLLEQNIDARNCNFPGGFYEAQIFEDELPTSFIPYVYKKISRFCTEYKKFKKIRKRKLRDIYSLKGVKPWDLKMPIVKNSDLEKIEISEAQDMALEALKPLGEEYVKNVKRAFSERWIDWECRKGKTTGAYCISGCYGVENKYILMNYNYRLDDVYTLVHELGHAMHAVEYCAHQREYADTTIFIAEIPSSLNELLLSFHLIERYKGNPSKQLEVYDYLLNNFFSATINQVILSDWEYDMNKLVNSGRIITAEAAKMIYKAKQQKYQGNRITKPLSPWKDLALANVLTVPHFYSGEFYVYKYAIGKIVGLIIAMELQKDPSYMDKYFEFLRSGTSKSNLDTLKILGIDLERSAIWTRVKDEIHKWVSEYVRLTAEI</sequence>
<evidence type="ECO:0000313" key="9">
    <source>
        <dbReference type="Proteomes" id="UP000324831"/>
    </source>
</evidence>
<gene>
    <name evidence="8" type="primary">pepF1</name>
    <name evidence="8" type="ORF">MHSWG343_02120</name>
</gene>
<organism evidence="8 9">
    <name type="scientific">Candidatus Mycoplasma haematohominis</name>
    <dbReference type="NCBI Taxonomy" id="1494318"/>
    <lineage>
        <taxon>Bacteria</taxon>
        <taxon>Bacillati</taxon>
        <taxon>Mycoplasmatota</taxon>
        <taxon>Mollicutes</taxon>
        <taxon>Mycoplasmataceae</taxon>
        <taxon>Mycoplasma</taxon>
    </lineage>
</organism>
<dbReference type="SUPFAM" id="SSF55486">
    <property type="entry name" value="Metalloproteases ('zincins'), catalytic domain"/>
    <property type="match status" value="1"/>
</dbReference>
<dbReference type="GO" id="GO:0006508">
    <property type="term" value="P:proteolysis"/>
    <property type="evidence" value="ECO:0007669"/>
    <property type="project" value="UniProtKB-KW"/>
</dbReference>
<dbReference type="AlphaFoldDB" id="A0A478FQ72"/>
<dbReference type="Proteomes" id="UP000324831">
    <property type="component" value="Unassembled WGS sequence"/>
</dbReference>
<evidence type="ECO:0000256" key="2">
    <source>
        <dbReference type="ARBA" id="ARBA00022723"/>
    </source>
</evidence>
<evidence type="ECO:0000313" key="8">
    <source>
        <dbReference type="EMBL" id="GCE63227.1"/>
    </source>
</evidence>
<keyword evidence="2 6" id="KW-0479">Metal-binding</keyword>
<reference evidence="8 9" key="1">
    <citation type="submission" date="2019-01" db="EMBL/GenBank/DDBJ databases">
        <title>Draft genome sequences of Candidatus Mycoplasma haemohominis SWG34-3 identified from a patient with pyrexia, anemia and liver dysfunction.</title>
        <authorList>
            <person name="Sekizuka T."/>
            <person name="Hattori N."/>
            <person name="Katano H."/>
            <person name="Takuma T."/>
            <person name="Ito T."/>
            <person name="Arai N."/>
            <person name="Yanai R."/>
            <person name="Ishii S."/>
            <person name="Miura Y."/>
            <person name="Tokunaga T."/>
            <person name="Watanabe H."/>
            <person name="Nomura N."/>
            <person name="Eguchi J."/>
            <person name="Arai T."/>
            <person name="Hasegawa H."/>
            <person name="Nakamaki T."/>
            <person name="Wakita T."/>
            <person name="Niki Y."/>
            <person name="Kuroda M."/>
        </authorList>
    </citation>
    <scope>NUCLEOTIDE SEQUENCE [LARGE SCALE GENOMIC DNA]</scope>
    <source>
        <strain evidence="8">SWG34-3</strain>
    </source>
</reference>
<proteinExistence type="inferred from homology"/>
<evidence type="ECO:0000256" key="4">
    <source>
        <dbReference type="ARBA" id="ARBA00022833"/>
    </source>
</evidence>
<keyword evidence="5 6" id="KW-0482">Metalloprotease</keyword>
<accession>A0A478FQ72</accession>
<keyword evidence="4 6" id="KW-0862">Zinc</keyword>
<protein>
    <submittedName>
        <fullName evidence="8">Oligoendopeptidase F, plasmid</fullName>
    </submittedName>
</protein>
<dbReference type="Pfam" id="PF01432">
    <property type="entry name" value="Peptidase_M3"/>
    <property type="match status" value="1"/>
</dbReference>
<dbReference type="Gene3D" id="1.20.140.70">
    <property type="entry name" value="Oligopeptidase f, N-terminal domain"/>
    <property type="match status" value="1"/>
</dbReference>
<dbReference type="GO" id="GO:0004222">
    <property type="term" value="F:metalloendopeptidase activity"/>
    <property type="evidence" value="ECO:0007669"/>
    <property type="project" value="InterPro"/>
</dbReference>
<comment type="similarity">
    <text evidence="6">Belongs to the peptidase M3 family.</text>
</comment>
<evidence type="ECO:0000256" key="6">
    <source>
        <dbReference type="RuleBase" id="RU003435"/>
    </source>
</evidence>
<evidence type="ECO:0000256" key="5">
    <source>
        <dbReference type="ARBA" id="ARBA00023049"/>
    </source>
</evidence>
<dbReference type="InterPro" id="IPR042088">
    <property type="entry name" value="OligoPept_F_C"/>
</dbReference>
<keyword evidence="1 6" id="KW-0645">Protease</keyword>
<evidence type="ECO:0000256" key="1">
    <source>
        <dbReference type="ARBA" id="ARBA00022670"/>
    </source>
</evidence>
<dbReference type="EMBL" id="BIMN01000001">
    <property type="protein sequence ID" value="GCE63227.1"/>
    <property type="molecule type" value="Genomic_DNA"/>
</dbReference>
<keyword evidence="3 6" id="KW-0378">Hydrolase</keyword>
<name>A0A478FQ72_9MOLU</name>
<dbReference type="GO" id="GO:0046872">
    <property type="term" value="F:metal ion binding"/>
    <property type="evidence" value="ECO:0007669"/>
    <property type="project" value="UniProtKB-UniRule"/>
</dbReference>
<comment type="cofactor">
    <cofactor evidence="6">
        <name>Zn(2+)</name>
        <dbReference type="ChEBI" id="CHEBI:29105"/>
    </cofactor>
    <text evidence="6">Binds 1 zinc ion.</text>
</comment>
<evidence type="ECO:0000256" key="3">
    <source>
        <dbReference type="ARBA" id="ARBA00022801"/>
    </source>
</evidence>